<dbReference type="Gene3D" id="3.90.1150.10">
    <property type="entry name" value="Aspartate Aminotransferase, domain 1"/>
    <property type="match status" value="1"/>
</dbReference>
<dbReference type="Gene3D" id="3.40.640.10">
    <property type="entry name" value="Type I PLP-dependent aspartate aminotransferase-like (Major domain)"/>
    <property type="match status" value="1"/>
</dbReference>
<evidence type="ECO:0000313" key="4">
    <source>
        <dbReference type="Proteomes" id="UP000199518"/>
    </source>
</evidence>
<dbReference type="InterPro" id="IPR000192">
    <property type="entry name" value="Aminotrans_V_dom"/>
</dbReference>
<dbReference type="PANTHER" id="PTHR43586:SF21">
    <property type="entry name" value="PYRIDOXAL PHOSPHATE (PLP)-DEPENDENT ASPARTATE AMINOTRANSFERASE SUPERFAMILY"/>
    <property type="match status" value="1"/>
</dbReference>
<dbReference type="InterPro" id="IPR015422">
    <property type="entry name" value="PyrdxlP-dep_Trfase_small"/>
</dbReference>
<dbReference type="NCBIfam" id="TIGR01976">
    <property type="entry name" value="am_tr_V_VC1184"/>
    <property type="match status" value="1"/>
</dbReference>
<name>A0A1I3S522_9PLAN</name>
<dbReference type="OrthoDB" id="9804366at2"/>
<dbReference type="InterPro" id="IPR015424">
    <property type="entry name" value="PyrdxlP-dep_Trfase"/>
</dbReference>
<gene>
    <name evidence="3" type="ORF">SAMN05421753_12324</name>
</gene>
<evidence type="ECO:0000256" key="1">
    <source>
        <dbReference type="ARBA" id="ARBA00022898"/>
    </source>
</evidence>
<accession>A0A1I3S522</accession>
<sequence length="412" mass="45273">MFSLERIRDQFPALKRELNGQPIVYFDGPAGSQVPRCVAEAITQYLYQGTANCSGPFASSRDSDEMLRQARLAVADLVQCEDADEIVFGANMTTLTFALSRTLAKTWQSGDEVIVSRLDHDANVTPWVLAAERAGAIVRHIDFQKEDCTLDQAQFASLLNERTKLVAFCGASNATGTINPIQAMCSAARQSGALTFIDAVHLAPHRRLNVSEWVCDFLVCSGYKFFGPHVASLWGRRELLERLQPDKLRPAPNTLPGKWMTGTQNHEGIAGLLAAIEYLANLSEAPVSVPRKQRLDAAFELIASHEATLSQRMLAGLQTLSGFRVWGIADMNRLGERVPTFSLTHAKWPAKELARRLSDAGVFCWGGHHYALPFTTSAGLEPEGTLRLGALHYNSVAEVDRCLHVLEAGVLR</sequence>
<keyword evidence="4" id="KW-1185">Reference proteome</keyword>
<organism evidence="3 4">
    <name type="scientific">Planctomicrobium piriforme</name>
    <dbReference type="NCBI Taxonomy" id="1576369"/>
    <lineage>
        <taxon>Bacteria</taxon>
        <taxon>Pseudomonadati</taxon>
        <taxon>Planctomycetota</taxon>
        <taxon>Planctomycetia</taxon>
        <taxon>Planctomycetales</taxon>
        <taxon>Planctomycetaceae</taxon>
        <taxon>Planctomicrobium</taxon>
    </lineage>
</organism>
<dbReference type="Proteomes" id="UP000199518">
    <property type="component" value="Unassembled WGS sequence"/>
</dbReference>
<evidence type="ECO:0000313" key="3">
    <source>
        <dbReference type="EMBL" id="SFJ53884.1"/>
    </source>
</evidence>
<dbReference type="STRING" id="1576369.SAMN05421753_12324"/>
<dbReference type="AlphaFoldDB" id="A0A1I3S522"/>
<protein>
    <submittedName>
        <fullName evidence="3">Cysteine desulfurase family protein, VC1184 subfamily</fullName>
    </submittedName>
</protein>
<feature type="domain" description="Aminotransferase class V" evidence="2">
    <location>
        <begin position="24"/>
        <end position="401"/>
    </location>
</feature>
<reference evidence="4" key="1">
    <citation type="submission" date="2016-10" db="EMBL/GenBank/DDBJ databases">
        <authorList>
            <person name="Varghese N."/>
            <person name="Submissions S."/>
        </authorList>
    </citation>
    <scope>NUCLEOTIDE SEQUENCE [LARGE SCALE GENOMIC DNA]</scope>
    <source>
        <strain evidence="4">DSM 26348</strain>
    </source>
</reference>
<dbReference type="PANTHER" id="PTHR43586">
    <property type="entry name" value="CYSTEINE DESULFURASE"/>
    <property type="match status" value="1"/>
</dbReference>
<dbReference type="InterPro" id="IPR011340">
    <property type="entry name" value="Cys_dSase-rel"/>
</dbReference>
<dbReference type="Pfam" id="PF00266">
    <property type="entry name" value="Aminotran_5"/>
    <property type="match status" value="1"/>
</dbReference>
<dbReference type="RefSeq" id="WP_092056474.1">
    <property type="nucleotide sequence ID" value="NZ_FOQD01000023.1"/>
</dbReference>
<proteinExistence type="predicted"/>
<dbReference type="SUPFAM" id="SSF53383">
    <property type="entry name" value="PLP-dependent transferases"/>
    <property type="match status" value="1"/>
</dbReference>
<evidence type="ECO:0000259" key="2">
    <source>
        <dbReference type="Pfam" id="PF00266"/>
    </source>
</evidence>
<dbReference type="InterPro" id="IPR015421">
    <property type="entry name" value="PyrdxlP-dep_Trfase_major"/>
</dbReference>
<dbReference type="EMBL" id="FOQD01000023">
    <property type="protein sequence ID" value="SFJ53884.1"/>
    <property type="molecule type" value="Genomic_DNA"/>
</dbReference>
<keyword evidence="1" id="KW-0663">Pyridoxal phosphate</keyword>